<dbReference type="FunCoup" id="G8ZQM2">
    <property type="interactions" value="232"/>
</dbReference>
<feature type="region of interest" description="Disordered" evidence="3">
    <location>
        <begin position="505"/>
        <end position="531"/>
    </location>
</feature>
<dbReference type="KEGG" id="tdl:TDEL_0C06200"/>
<dbReference type="GO" id="GO:0006914">
    <property type="term" value="P:autophagy"/>
    <property type="evidence" value="ECO:0007669"/>
    <property type="project" value="EnsemblFungi"/>
</dbReference>
<dbReference type="PANTHER" id="PTHR14430">
    <property type="entry name" value="RABIN3-RELATED"/>
    <property type="match status" value="1"/>
</dbReference>
<dbReference type="SUPFAM" id="SSF144284">
    <property type="entry name" value="Sec2 N-terminal region"/>
    <property type="match status" value="1"/>
</dbReference>
<sequence>MGESVEESRRVSVQISSLSTQLIESIDKQFQLEEQLNQAKRTIQSQRNSLDSYNDLKSKFDGVESSLQTKNQIIEELKEELVKEKTLRTTAERNVDDLNKEIEDLTASLFDEANKMVATARKESYTIEIKNNKLKEQLDEKDMILETLNLQLKNLKKVIQNLEKESTTHSGSRSSFVGNDNSTSSISLNKTSTSNSDELSLGPIYSPNITSVRYDLNLYTEFLKFIAVLPYCETLKDTSSDSKLLRRLVNDEIQPALRLDNASGLGWIVRRTLMSLMMEGLVVVEPLSGLNENFQYGYTSPVLPSSSFNPSMGGKDSHLFSYPSDSPPIAVHDKCSFCSEARDDVIEHARMYVLKTQTRIEDGSLVVTNSFPLCRYCLLKVRQTCEIFAFLRSLKLGAWNLEKVTLTKIAKGESSEFSQVSNGNHKGPQKEEKRLQRMSLITGKNQSSKLAPQVDIPVDQIGAPTTNIQRAWLQLCKLRITLHWAHIGIWSVEDAVTQKIGPFVKEEDENDDEPISPNENPPLTKVTSEDGSFTLKNSDEIDEINDDDAFDFEKGKAPVQTAEITEATNNESRTSEHAASQNNAGQPLKDEVITTADSSTTRSATEVDHMPSSKDNIGSLDVDKVSISLGSDSNTSPPVPADDLESKSYDKKHTDSIEGLENAQETGLTPLDAPNDIQIETSSISNNDEEFDDAIENQDD</sequence>
<evidence type="ECO:0000256" key="2">
    <source>
        <dbReference type="SAM" id="Coils"/>
    </source>
</evidence>
<dbReference type="HOGENOM" id="CLU_018015_0_0_1"/>
<dbReference type="eggNOG" id="KOG4324">
    <property type="taxonomic scope" value="Eukaryota"/>
</dbReference>
<feature type="region of interest" description="Disordered" evidence="3">
    <location>
        <begin position="566"/>
        <end position="700"/>
    </location>
</feature>
<dbReference type="GO" id="GO:0005934">
    <property type="term" value="C:cellular bud tip"/>
    <property type="evidence" value="ECO:0007669"/>
    <property type="project" value="EnsemblFungi"/>
</dbReference>
<dbReference type="Proteomes" id="UP000005627">
    <property type="component" value="Chromosome 3"/>
</dbReference>
<evidence type="ECO:0000259" key="4">
    <source>
        <dbReference type="Pfam" id="PF06428"/>
    </source>
</evidence>
<dbReference type="EMBL" id="HE616744">
    <property type="protein sequence ID" value="CCE91509.1"/>
    <property type="molecule type" value="Genomic_DNA"/>
</dbReference>
<dbReference type="RefSeq" id="XP_003680720.1">
    <property type="nucleotide sequence ID" value="XM_003680672.1"/>
</dbReference>
<dbReference type="GO" id="GO:0070319">
    <property type="term" value="C:Golgi to plasma membrane transport vesicle"/>
    <property type="evidence" value="ECO:0007669"/>
    <property type="project" value="TreeGrafter"/>
</dbReference>
<feature type="compositionally biased region" description="Basic and acidic residues" evidence="3">
    <location>
        <begin position="644"/>
        <end position="656"/>
    </location>
</feature>
<dbReference type="PANTHER" id="PTHR14430:SF0">
    <property type="entry name" value="SEC2P DOMAIN-CONTAINING PROTEIN"/>
    <property type="match status" value="1"/>
</dbReference>
<dbReference type="STRING" id="1076872.G8ZQM2"/>
<proteinExistence type="predicted"/>
<dbReference type="OrthoDB" id="1748564at2759"/>
<dbReference type="Gene3D" id="6.10.140.910">
    <property type="match status" value="1"/>
</dbReference>
<evidence type="ECO:0000313" key="6">
    <source>
        <dbReference type="Proteomes" id="UP000005627"/>
    </source>
</evidence>
<dbReference type="GO" id="GO:0032120">
    <property type="term" value="P:ascospore-type prospore membrane formation"/>
    <property type="evidence" value="ECO:0007669"/>
    <property type="project" value="EnsemblFungi"/>
</dbReference>
<organism evidence="5 6">
    <name type="scientific">Torulaspora delbrueckii</name>
    <name type="common">Yeast</name>
    <name type="synonym">Candida colliculosa</name>
    <dbReference type="NCBI Taxonomy" id="4950"/>
    <lineage>
        <taxon>Eukaryota</taxon>
        <taxon>Fungi</taxon>
        <taxon>Dikarya</taxon>
        <taxon>Ascomycota</taxon>
        <taxon>Saccharomycotina</taxon>
        <taxon>Saccharomycetes</taxon>
        <taxon>Saccharomycetales</taxon>
        <taxon>Saccharomycetaceae</taxon>
        <taxon>Torulaspora</taxon>
    </lineage>
</organism>
<feature type="compositionally biased region" description="Low complexity" evidence="3">
    <location>
        <begin position="594"/>
        <end position="604"/>
    </location>
</feature>
<dbReference type="Pfam" id="PF06428">
    <property type="entry name" value="Sec2p"/>
    <property type="match status" value="1"/>
</dbReference>
<feature type="compositionally biased region" description="Acidic residues" evidence="3">
    <location>
        <begin position="687"/>
        <end position="700"/>
    </location>
</feature>
<dbReference type="InterPro" id="IPR040351">
    <property type="entry name" value="RAB3IL/RAB3IP/Sec2"/>
</dbReference>
<dbReference type="GO" id="GO:0006887">
    <property type="term" value="P:exocytosis"/>
    <property type="evidence" value="ECO:0007669"/>
    <property type="project" value="EnsemblFungi"/>
</dbReference>
<dbReference type="GO" id="GO:0042802">
    <property type="term" value="F:identical protein binding"/>
    <property type="evidence" value="ECO:0007669"/>
    <property type="project" value="EnsemblFungi"/>
</dbReference>
<dbReference type="GO" id="GO:0005935">
    <property type="term" value="C:cellular bud neck"/>
    <property type="evidence" value="ECO:0007669"/>
    <property type="project" value="EnsemblFungi"/>
</dbReference>
<dbReference type="AlphaFoldDB" id="G8ZQM2"/>
<evidence type="ECO:0000256" key="1">
    <source>
        <dbReference type="ARBA" id="ARBA00023054"/>
    </source>
</evidence>
<feature type="compositionally biased region" description="Polar residues" evidence="3">
    <location>
        <begin position="566"/>
        <end position="585"/>
    </location>
</feature>
<keyword evidence="6" id="KW-1185">Reference proteome</keyword>
<evidence type="ECO:0000256" key="3">
    <source>
        <dbReference type="SAM" id="MobiDB-lite"/>
    </source>
</evidence>
<dbReference type="InterPro" id="IPR009449">
    <property type="entry name" value="Sec2_N"/>
</dbReference>
<dbReference type="GO" id="GO:0070273">
    <property type="term" value="F:phosphatidylinositol-4-phosphate binding"/>
    <property type="evidence" value="ECO:0007669"/>
    <property type="project" value="EnsemblFungi"/>
</dbReference>
<accession>G8ZQM2</accession>
<dbReference type="GO" id="GO:0005829">
    <property type="term" value="C:cytosol"/>
    <property type="evidence" value="ECO:0007669"/>
    <property type="project" value="EnsemblFungi"/>
</dbReference>
<dbReference type="Pfam" id="PF25555">
    <property type="entry name" value="RAB3A-like_C"/>
    <property type="match status" value="1"/>
</dbReference>
<dbReference type="GeneID" id="11501927"/>
<feature type="domain" description="GDP/GTP exchange factor Sec2 N-terminal" evidence="4">
    <location>
        <begin position="29"/>
        <end position="163"/>
    </location>
</feature>
<dbReference type="InParanoid" id="G8ZQM2"/>
<dbReference type="CDD" id="cd21044">
    <property type="entry name" value="Rab11BD_RAB3IP_like"/>
    <property type="match status" value="1"/>
</dbReference>
<dbReference type="GO" id="GO:0005085">
    <property type="term" value="F:guanyl-nucleotide exchange factor activity"/>
    <property type="evidence" value="ECO:0007669"/>
    <property type="project" value="EnsemblFungi"/>
</dbReference>
<reference evidence="5 6" key="1">
    <citation type="journal article" date="2011" name="Proc. Natl. Acad. Sci. U.S.A.">
        <title>Evolutionary erosion of yeast sex chromosomes by mating-type switching accidents.</title>
        <authorList>
            <person name="Gordon J.L."/>
            <person name="Armisen D."/>
            <person name="Proux-Wera E."/>
            <person name="Oheigeartaigh S.S."/>
            <person name="Byrne K.P."/>
            <person name="Wolfe K.H."/>
        </authorList>
    </citation>
    <scope>NUCLEOTIDE SEQUENCE [LARGE SCALE GENOMIC DNA]</scope>
    <source>
        <strain evidence="6">ATCC 10662 / CBS 1146 / NBRC 0425 / NCYC 2629 / NRRL Y-866</strain>
    </source>
</reference>
<dbReference type="GO" id="GO:0051286">
    <property type="term" value="C:cell tip"/>
    <property type="evidence" value="ECO:0007669"/>
    <property type="project" value="TreeGrafter"/>
</dbReference>
<name>G8ZQM2_TORDE</name>
<feature type="coiled-coil region" evidence="2">
    <location>
        <begin position="29"/>
        <end position="165"/>
    </location>
</feature>
<keyword evidence="1 2" id="KW-0175">Coiled coil</keyword>
<gene>
    <name evidence="5" type="primary">TDEL0C06200</name>
    <name evidence="5" type="ORF">TDEL_0C06200</name>
</gene>
<evidence type="ECO:0000313" key="5">
    <source>
        <dbReference type="EMBL" id="CCE91509.1"/>
    </source>
</evidence>
<protein>
    <recommendedName>
        <fullName evidence="4">GDP/GTP exchange factor Sec2 N-terminal domain-containing protein</fullName>
    </recommendedName>
</protein>